<comment type="caution">
    <text evidence="1">The sequence shown here is derived from an EMBL/GenBank/DDBJ whole genome shotgun (WGS) entry which is preliminary data.</text>
</comment>
<name>A0A8J8PDM9_9ARCH</name>
<dbReference type="GeneID" id="41322509"/>
<evidence type="ECO:0000313" key="2">
    <source>
        <dbReference type="Proteomes" id="UP000752814"/>
    </source>
</evidence>
<dbReference type="AlphaFoldDB" id="A0A8J8PDM9"/>
<dbReference type="OMA" id="IAEWWEN"/>
<protein>
    <submittedName>
        <fullName evidence="1">Uncharacterized protein</fullName>
    </submittedName>
</protein>
<organism evidence="1 2">
    <name type="scientific">Candidatus Methanomassiliicoccus intestinalis</name>
    <dbReference type="NCBI Taxonomy" id="1406512"/>
    <lineage>
        <taxon>Archaea</taxon>
        <taxon>Methanobacteriati</taxon>
        <taxon>Thermoplasmatota</taxon>
        <taxon>Thermoplasmata</taxon>
        <taxon>Methanomassiliicoccales</taxon>
        <taxon>Methanomassiliicoccaceae</taxon>
        <taxon>Methanomassiliicoccus</taxon>
    </lineage>
</organism>
<evidence type="ECO:0000313" key="1">
    <source>
        <dbReference type="EMBL" id="TQS82572.1"/>
    </source>
</evidence>
<dbReference type="Proteomes" id="UP000752814">
    <property type="component" value="Unassembled WGS sequence"/>
</dbReference>
<dbReference type="RefSeq" id="WP_020448004.1">
    <property type="nucleotide sequence ID" value="NZ_CAYAYA010000023.1"/>
</dbReference>
<proteinExistence type="predicted"/>
<accession>A0A8J8PDM9</accession>
<dbReference type="EMBL" id="LVVT01000016">
    <property type="protein sequence ID" value="TQS82572.1"/>
    <property type="molecule type" value="Genomic_DNA"/>
</dbReference>
<gene>
    <name evidence="1" type="ORF">A3207_08965</name>
</gene>
<reference evidence="1" key="1">
    <citation type="submission" date="2016-03" db="EMBL/GenBank/DDBJ databases">
        <authorList>
            <person name="Borrel G."/>
            <person name="Mccann A."/>
            <person name="O'Toole P.W."/>
        </authorList>
    </citation>
    <scope>NUCLEOTIDE SEQUENCE</scope>
    <source>
        <strain evidence="1">183</strain>
    </source>
</reference>
<sequence>MQNYKIEKVKLSNGHVCNIPVGNDGFVPVEEMIKRFNSVVEKGHIRNRSKDYDREASVVLPIKLTAREAAVWWDSPNKYDIEYIDAPGKVQKNLKYIKDPESRKIHEKLDIICLPSEERDIRRIIDEAYPLEERQKLVKNGNVTVVVRPLEDSAGNIIGRKIELDRDYGKNNSTFVHEGIHLLRKDDESRSGITKTSMTSSNFNKTTEINNLNLEESCTVAEQMARGKNPSSGYYQFVQIFDENKKRWRYPTEKEALDMMRKDRAIFTNGTNKPLKGKAAIKSVNDNWSQSNISRLKIKGSKTRAIDEFSKHTKMNELKPKRSIFGFRRRSS</sequence>